<keyword evidence="4" id="KW-0677">Repeat</keyword>
<dbReference type="GO" id="GO:0016020">
    <property type="term" value="C:membrane"/>
    <property type="evidence" value="ECO:0000318"/>
    <property type="project" value="GO_Central"/>
</dbReference>
<keyword evidence="5 7" id="KW-1015">Disulfide bond</keyword>
<dbReference type="FunFam" id="2.10.25.10:FF:000129">
    <property type="entry name" value="Low-density lipoprotein receptor-related protein 1"/>
    <property type="match status" value="1"/>
</dbReference>
<proteinExistence type="predicted"/>
<evidence type="ECO:0000256" key="8">
    <source>
        <dbReference type="SAM" id="Phobius"/>
    </source>
</evidence>
<dbReference type="Proteomes" id="UP000008144">
    <property type="component" value="Unassembled WGS sequence"/>
</dbReference>
<dbReference type="Pfam" id="PF12662">
    <property type="entry name" value="cEGF"/>
    <property type="match status" value="1"/>
</dbReference>
<reference evidence="11" key="3">
    <citation type="submission" date="2025-09" db="UniProtKB">
        <authorList>
            <consortium name="Ensembl"/>
        </authorList>
    </citation>
    <scope>IDENTIFICATION</scope>
</reference>
<dbReference type="InterPro" id="IPR051145">
    <property type="entry name" value="GAS-SHBG-PROS"/>
</dbReference>
<evidence type="ECO:0000259" key="10">
    <source>
        <dbReference type="PROSITE" id="PS51034"/>
    </source>
</evidence>
<evidence type="ECO:0000256" key="5">
    <source>
        <dbReference type="ARBA" id="ARBA00023157"/>
    </source>
</evidence>
<evidence type="ECO:0000256" key="3">
    <source>
        <dbReference type="ARBA" id="ARBA00022536"/>
    </source>
</evidence>
<evidence type="ECO:0000256" key="6">
    <source>
        <dbReference type="ARBA" id="ARBA00023180"/>
    </source>
</evidence>
<feature type="domain" description="EGF-like" evidence="9">
    <location>
        <begin position="35"/>
        <end position="73"/>
    </location>
</feature>
<dbReference type="PROSITE" id="PS50026">
    <property type="entry name" value="EGF_3"/>
    <property type="match status" value="3"/>
</dbReference>
<dbReference type="InterPro" id="IPR000152">
    <property type="entry name" value="EGF-type_Asp/Asn_hydroxyl_site"/>
</dbReference>
<sequence>MDSCAQNCTNTAGSFNCSCRDGYIVNPMSPNDCLNVNECMNGSPCASFGAASCRDNNGSFSCVCNSGYQMNAEGNACVDIPECNNTNTCNTTTSQCSETPGSYQCTCKNGYEKPSNSSPQSNTCMNINECNNTQACRNANCTDLPGTFRCDCWYSYIRQTAQSCIPRNITRCVNVTCEVGQECQEDEFGHGTCQCQTTHHRHNDTCLPRYRFVQRTIETFQAAFNNLTSPQSLEFIGRFKMVMLPLAGATDIVALIVTNLQPGSVIVSFDILVGPGSAATPQQEILTTIIQSINSNNFNTSLFIGLPRGGEVNITGVCPPLVDRSTIDQTTLQNNKLNANMTCQSSLVGISIDVCNLTNIGILPTELVVAAHGANLSAVATQCKPTILRTVDGKLSATFIISNIFDCGAIAAMDAQTLTLSYNIQTVPPTVSSSSQIQRYYDTSVIFNCSFARSEIVNSPLLMPQLQRIQLAQPAVSGRFDISLMLCQDENCATSLQGNPPTVHVSEYVYFKAALPASDLTVLQARECWATPTSNSTNPTRYPIIESGCPSNADPSSISVVKNFNGSFVTAGFKSFAWVGINDQKIFIHCQLDVCVNSAANCSGPVCSPGKKKRDVQNYHEGKLYSFGPLKLVTPCDEPGTCDHQCTLHNGEPICSCYAGFTLDSDGKSCVKITPEEKQTSWISVIIVIVVFVTALYLGLNSMFTKPKKSSKVLTT</sequence>
<evidence type="ECO:0000259" key="9">
    <source>
        <dbReference type="PROSITE" id="PS50026"/>
    </source>
</evidence>
<comment type="subcellular location">
    <subcellularLocation>
        <location evidence="1">Secreted</location>
    </subcellularLocation>
</comment>
<evidence type="ECO:0000313" key="12">
    <source>
        <dbReference type="Proteomes" id="UP000008144"/>
    </source>
</evidence>
<dbReference type="SMART" id="SM00179">
    <property type="entry name" value="EGF_CA"/>
    <property type="match status" value="4"/>
</dbReference>
<protein>
    <submittedName>
        <fullName evidence="11">Uncharacterized LOC100177824</fullName>
    </submittedName>
</protein>
<keyword evidence="8" id="KW-0472">Membrane</keyword>
<dbReference type="Gene3D" id="2.10.25.10">
    <property type="entry name" value="Laminin"/>
    <property type="match status" value="5"/>
</dbReference>
<evidence type="ECO:0000256" key="7">
    <source>
        <dbReference type="PROSITE-ProRule" id="PRU00076"/>
    </source>
</evidence>
<evidence type="ECO:0000256" key="2">
    <source>
        <dbReference type="ARBA" id="ARBA00022525"/>
    </source>
</evidence>
<reference evidence="12" key="1">
    <citation type="journal article" date="2002" name="Science">
        <title>The draft genome of Ciona intestinalis: insights into chordate and vertebrate origins.</title>
        <authorList>
            <person name="Dehal P."/>
            <person name="Satou Y."/>
            <person name="Campbell R.K."/>
            <person name="Chapman J."/>
            <person name="Degnan B."/>
            <person name="De Tomaso A."/>
            <person name="Davidson B."/>
            <person name="Di Gregorio A."/>
            <person name="Gelpke M."/>
            <person name="Goodstein D.M."/>
            <person name="Harafuji N."/>
            <person name="Hastings K.E."/>
            <person name="Ho I."/>
            <person name="Hotta K."/>
            <person name="Huang W."/>
            <person name="Kawashima T."/>
            <person name="Lemaire P."/>
            <person name="Martinez D."/>
            <person name="Meinertzhagen I.A."/>
            <person name="Necula S."/>
            <person name="Nonaka M."/>
            <person name="Putnam N."/>
            <person name="Rash S."/>
            <person name="Saiga H."/>
            <person name="Satake M."/>
            <person name="Terry A."/>
            <person name="Yamada L."/>
            <person name="Wang H.G."/>
            <person name="Awazu S."/>
            <person name="Azumi K."/>
            <person name="Boore J."/>
            <person name="Branno M."/>
            <person name="Chin-Bow S."/>
            <person name="DeSantis R."/>
            <person name="Doyle S."/>
            <person name="Francino P."/>
            <person name="Keys D.N."/>
            <person name="Haga S."/>
            <person name="Hayashi H."/>
            <person name="Hino K."/>
            <person name="Imai K.S."/>
            <person name="Inaba K."/>
            <person name="Kano S."/>
            <person name="Kobayashi K."/>
            <person name="Kobayashi M."/>
            <person name="Lee B.I."/>
            <person name="Makabe K.W."/>
            <person name="Manohar C."/>
            <person name="Matassi G."/>
            <person name="Medina M."/>
            <person name="Mochizuki Y."/>
            <person name="Mount S."/>
            <person name="Morishita T."/>
            <person name="Miura S."/>
            <person name="Nakayama A."/>
            <person name="Nishizaka S."/>
            <person name="Nomoto H."/>
            <person name="Ohta F."/>
            <person name="Oishi K."/>
            <person name="Rigoutsos I."/>
            <person name="Sano M."/>
            <person name="Sasaki A."/>
            <person name="Sasakura Y."/>
            <person name="Shoguchi E."/>
            <person name="Shin-i T."/>
            <person name="Spagnuolo A."/>
            <person name="Stainier D."/>
            <person name="Suzuki M.M."/>
            <person name="Tassy O."/>
            <person name="Takatori N."/>
            <person name="Tokuoka M."/>
            <person name="Yagi K."/>
            <person name="Yoshizaki F."/>
            <person name="Wada S."/>
            <person name="Zhang C."/>
            <person name="Hyatt P.D."/>
            <person name="Larimer F."/>
            <person name="Detter C."/>
            <person name="Doggett N."/>
            <person name="Glavina T."/>
            <person name="Hawkins T."/>
            <person name="Richardson P."/>
            <person name="Lucas S."/>
            <person name="Kohara Y."/>
            <person name="Levine M."/>
            <person name="Satoh N."/>
            <person name="Rokhsar D.S."/>
        </authorList>
    </citation>
    <scope>NUCLEOTIDE SEQUENCE [LARGE SCALE GENOMIC DNA]</scope>
</reference>
<keyword evidence="2" id="KW-0964">Secreted</keyword>
<dbReference type="SMART" id="SM00181">
    <property type="entry name" value="EGF"/>
    <property type="match status" value="6"/>
</dbReference>
<dbReference type="PROSITE" id="PS51034">
    <property type="entry name" value="ZP_2"/>
    <property type="match status" value="1"/>
</dbReference>
<dbReference type="SMART" id="SM00241">
    <property type="entry name" value="ZP"/>
    <property type="match status" value="1"/>
</dbReference>
<dbReference type="InterPro" id="IPR009030">
    <property type="entry name" value="Growth_fac_rcpt_cys_sf"/>
</dbReference>
<dbReference type="Pfam" id="PF00100">
    <property type="entry name" value="Zona_pellucida"/>
    <property type="match status" value="1"/>
</dbReference>
<dbReference type="GO" id="GO:0005509">
    <property type="term" value="F:calcium ion binding"/>
    <property type="evidence" value="ECO:0007669"/>
    <property type="project" value="InterPro"/>
</dbReference>
<dbReference type="GeneTree" id="ENSGT00940000154225"/>
<dbReference type="FunFam" id="2.60.40.4100:FF:000016">
    <property type="entry name" value="uncharacterized protein LOC100177824"/>
    <property type="match status" value="1"/>
</dbReference>
<reference evidence="11" key="2">
    <citation type="submission" date="2025-08" db="UniProtKB">
        <authorList>
            <consortium name="Ensembl"/>
        </authorList>
    </citation>
    <scope>IDENTIFICATION</scope>
</reference>
<dbReference type="InterPro" id="IPR042235">
    <property type="entry name" value="ZP-C_dom"/>
</dbReference>
<evidence type="ECO:0000256" key="4">
    <source>
        <dbReference type="ARBA" id="ARBA00022737"/>
    </source>
</evidence>
<dbReference type="InterPro" id="IPR001881">
    <property type="entry name" value="EGF-like_Ca-bd_dom"/>
</dbReference>
<feature type="domain" description="EGF-like" evidence="9">
    <location>
        <begin position="126"/>
        <end position="162"/>
    </location>
</feature>
<dbReference type="GO" id="GO:0005576">
    <property type="term" value="C:extracellular region"/>
    <property type="evidence" value="ECO:0007669"/>
    <property type="project" value="UniProtKB-SubCell"/>
</dbReference>
<feature type="domain" description="ZP" evidence="10">
    <location>
        <begin position="342"/>
        <end position="614"/>
    </location>
</feature>
<dbReference type="OrthoDB" id="10063988at2759"/>
<dbReference type="RefSeq" id="XP_002122352.1">
    <property type="nucleotide sequence ID" value="XM_002122316.4"/>
</dbReference>
<organism evidence="11 12">
    <name type="scientific">Ciona intestinalis</name>
    <name type="common">Transparent sea squirt</name>
    <name type="synonym">Ascidia intestinalis</name>
    <dbReference type="NCBI Taxonomy" id="7719"/>
    <lineage>
        <taxon>Eukaryota</taxon>
        <taxon>Metazoa</taxon>
        <taxon>Chordata</taxon>
        <taxon>Tunicata</taxon>
        <taxon>Ascidiacea</taxon>
        <taxon>Phlebobranchia</taxon>
        <taxon>Cionidae</taxon>
        <taxon>Ciona</taxon>
    </lineage>
</organism>
<keyword evidence="12" id="KW-1185">Reference proteome</keyword>
<dbReference type="KEGG" id="cin:100177824"/>
<dbReference type="Gene3D" id="2.60.40.4100">
    <property type="entry name" value="Zona pellucida, ZP-C domain"/>
    <property type="match status" value="1"/>
</dbReference>
<dbReference type="CDD" id="cd00054">
    <property type="entry name" value="EGF_CA"/>
    <property type="match status" value="2"/>
</dbReference>
<keyword evidence="6" id="KW-0325">Glycoprotein</keyword>
<comment type="caution">
    <text evidence="7">Lacks conserved residue(s) required for the propagation of feature annotation.</text>
</comment>
<gene>
    <name evidence="11" type="primary">LOC100177824</name>
</gene>
<dbReference type="OMA" id="KIGWYRF"/>
<keyword evidence="3 7" id="KW-0245">EGF-like domain</keyword>
<dbReference type="InterPro" id="IPR055355">
    <property type="entry name" value="ZP-C"/>
</dbReference>
<feature type="domain" description="EGF-like" evidence="9">
    <location>
        <begin position="79"/>
        <end position="117"/>
    </location>
</feature>
<dbReference type="InterPro" id="IPR026823">
    <property type="entry name" value="cEGF"/>
</dbReference>
<keyword evidence="8" id="KW-1133">Transmembrane helix</keyword>
<dbReference type="PANTHER" id="PTHR24040">
    <property type="entry name" value="LAMININ G-LIKE DOMAIN-CONTAINING PROTEIN"/>
    <property type="match status" value="1"/>
</dbReference>
<accession>F6SPA0</accession>
<dbReference type="Pfam" id="PF07645">
    <property type="entry name" value="EGF_CA"/>
    <property type="match status" value="3"/>
</dbReference>
<accession>A0A1W2W9B9</accession>
<dbReference type="InterPro" id="IPR018097">
    <property type="entry name" value="EGF_Ca-bd_CS"/>
</dbReference>
<feature type="disulfide bond" evidence="7">
    <location>
        <begin position="45"/>
        <end position="62"/>
    </location>
</feature>
<evidence type="ECO:0000313" key="11">
    <source>
        <dbReference type="Ensembl" id="ENSCINP00000006824.3"/>
    </source>
</evidence>
<dbReference type="AlphaFoldDB" id="F6SPA0"/>
<keyword evidence="8" id="KW-0812">Transmembrane</keyword>
<dbReference type="InterPro" id="IPR001507">
    <property type="entry name" value="ZP_dom"/>
</dbReference>
<dbReference type="SUPFAM" id="SSF57196">
    <property type="entry name" value="EGF/Laminin"/>
    <property type="match status" value="1"/>
</dbReference>
<dbReference type="InParanoid" id="F6SPA0"/>
<dbReference type="InterPro" id="IPR000742">
    <property type="entry name" value="EGF"/>
</dbReference>
<evidence type="ECO:0000256" key="1">
    <source>
        <dbReference type="ARBA" id="ARBA00004613"/>
    </source>
</evidence>
<dbReference type="Ensembl" id="ENSCINT00000006824.3">
    <property type="protein sequence ID" value="ENSCINP00000006824.3"/>
    <property type="gene ID" value="ENSCING00000003320.3"/>
</dbReference>
<dbReference type="HOGENOM" id="CLU_385851_0_0_1"/>
<name>F6SPA0_CIOIN</name>
<dbReference type="PROSITE" id="PS01187">
    <property type="entry name" value="EGF_CA"/>
    <property type="match status" value="2"/>
</dbReference>
<dbReference type="PANTHER" id="PTHR24040:SF16">
    <property type="entry name" value="FIBRILLIN-2-LIKE PROTEIN"/>
    <property type="match status" value="1"/>
</dbReference>
<dbReference type="GeneID" id="100177824"/>
<dbReference type="SUPFAM" id="SSF57184">
    <property type="entry name" value="Growth factor receptor domain"/>
    <property type="match status" value="2"/>
</dbReference>
<dbReference type="PROSITE" id="PS00010">
    <property type="entry name" value="ASX_HYDROXYL"/>
    <property type="match status" value="2"/>
</dbReference>
<dbReference type="FunFam" id="2.10.25.10:FF:001417">
    <property type="entry name" value="uncharacterized protein LOC100177824"/>
    <property type="match status" value="1"/>
</dbReference>
<feature type="transmembrane region" description="Helical" evidence="8">
    <location>
        <begin position="682"/>
        <end position="700"/>
    </location>
</feature>
<dbReference type="InterPro" id="IPR049883">
    <property type="entry name" value="NOTCH1_EGF-like"/>
</dbReference>